<dbReference type="AlphaFoldDB" id="A0AAE0XEC9"/>
<evidence type="ECO:0000313" key="3">
    <source>
        <dbReference type="Proteomes" id="UP001283361"/>
    </source>
</evidence>
<dbReference type="Proteomes" id="UP001283361">
    <property type="component" value="Unassembled WGS sequence"/>
</dbReference>
<organism evidence="2 3">
    <name type="scientific">Elysia crispata</name>
    <name type="common">lettuce slug</name>
    <dbReference type="NCBI Taxonomy" id="231223"/>
    <lineage>
        <taxon>Eukaryota</taxon>
        <taxon>Metazoa</taxon>
        <taxon>Spiralia</taxon>
        <taxon>Lophotrochozoa</taxon>
        <taxon>Mollusca</taxon>
        <taxon>Gastropoda</taxon>
        <taxon>Heterobranchia</taxon>
        <taxon>Euthyneura</taxon>
        <taxon>Panpulmonata</taxon>
        <taxon>Sacoglossa</taxon>
        <taxon>Placobranchoidea</taxon>
        <taxon>Plakobranchidae</taxon>
        <taxon>Elysia</taxon>
    </lineage>
</organism>
<name>A0AAE0XEC9_9GAST</name>
<evidence type="ECO:0000256" key="1">
    <source>
        <dbReference type="SAM" id="MobiDB-lite"/>
    </source>
</evidence>
<reference evidence="2" key="1">
    <citation type="journal article" date="2023" name="G3 (Bethesda)">
        <title>A reference genome for the long-term kleptoplast-retaining sea slug Elysia crispata morphotype clarki.</title>
        <authorList>
            <person name="Eastman K.E."/>
            <person name="Pendleton A.L."/>
            <person name="Shaikh M.A."/>
            <person name="Suttiyut T."/>
            <person name="Ogas R."/>
            <person name="Tomko P."/>
            <person name="Gavelis G."/>
            <person name="Widhalm J.R."/>
            <person name="Wisecaver J.H."/>
        </authorList>
    </citation>
    <scope>NUCLEOTIDE SEQUENCE</scope>
    <source>
        <strain evidence="2">ECLA1</strain>
    </source>
</reference>
<protein>
    <submittedName>
        <fullName evidence="2">Uncharacterized protein</fullName>
    </submittedName>
</protein>
<gene>
    <name evidence="2" type="ORF">RRG08_014245</name>
</gene>
<accession>A0AAE0XEC9</accession>
<comment type="caution">
    <text evidence="2">The sequence shown here is derived from an EMBL/GenBank/DDBJ whole genome shotgun (WGS) entry which is preliminary data.</text>
</comment>
<feature type="region of interest" description="Disordered" evidence="1">
    <location>
        <begin position="228"/>
        <end position="252"/>
    </location>
</feature>
<proteinExistence type="predicted"/>
<keyword evidence="3" id="KW-1185">Reference proteome</keyword>
<sequence>MQCADAASTRVRTQSVQSQGRNPSHVASYGNNRLFLYAIYTGKAERQCGNAIKNPQVRRMSLVRVNALTEILLRILLEMRDRREQAQTEEVGSNVGINKDREQILIRGADRMLDRRMEQQNDTAGRNRARQGGISARARRLSPHMIHSLALRDIGRSIIIFQSSDLNGYDSSPDTRSDRLVSIVYSEYPDYPDVNLICHTCHTVTPGKLMEMSPSVEHWAVALPGWSTGPETTPRRGGHLRQEEAGLGGTRG</sequence>
<dbReference type="EMBL" id="JAWDGP010008074">
    <property type="protein sequence ID" value="KAK3691863.1"/>
    <property type="molecule type" value="Genomic_DNA"/>
</dbReference>
<evidence type="ECO:0000313" key="2">
    <source>
        <dbReference type="EMBL" id="KAK3691863.1"/>
    </source>
</evidence>
<feature type="compositionally biased region" description="Polar residues" evidence="1">
    <location>
        <begin position="10"/>
        <end position="22"/>
    </location>
</feature>
<feature type="region of interest" description="Disordered" evidence="1">
    <location>
        <begin position="1"/>
        <end position="25"/>
    </location>
</feature>